<dbReference type="EMBL" id="MN740469">
    <property type="protein sequence ID" value="QHU28123.1"/>
    <property type="molecule type" value="Genomic_DNA"/>
</dbReference>
<sequence length="220" mass="25881">MFVSSDNSKWNIMLASELCQIPIWNGNRTIDENHITRIESDISSLKHLNLNPYRVAIIEEDGQEHKFIIDGQHRATILVRNLEKVKSEDFNVMVLQKKYSNETEIINYFKIFNATKSISWKEDPNLVANKYVELLIKEFNKKSQLIRAGRTAKPYLSSDRIREALIQRHVVDWKTTPEEFVLRCREINDQQIELIDTTTLNNRRAKELGFVLGILDFKWM</sequence>
<evidence type="ECO:0008006" key="2">
    <source>
        <dbReference type="Google" id="ProtNLM"/>
    </source>
</evidence>
<protein>
    <recommendedName>
        <fullName evidence="2">ParB/Sulfiredoxin domain-containing protein</fullName>
    </recommendedName>
</protein>
<evidence type="ECO:0000313" key="1">
    <source>
        <dbReference type="EMBL" id="QHU28123.1"/>
    </source>
</evidence>
<accession>A0A6C0LC12</accession>
<name>A0A6C0LC12_9ZZZZ</name>
<reference evidence="1" key="1">
    <citation type="journal article" date="2020" name="Nature">
        <title>Giant virus diversity and host interactions through global metagenomics.</title>
        <authorList>
            <person name="Schulz F."/>
            <person name="Roux S."/>
            <person name="Paez-Espino D."/>
            <person name="Jungbluth S."/>
            <person name="Walsh D.A."/>
            <person name="Denef V.J."/>
            <person name="McMahon K.D."/>
            <person name="Konstantinidis K.T."/>
            <person name="Eloe-Fadrosh E.A."/>
            <person name="Kyrpides N.C."/>
            <person name="Woyke T."/>
        </authorList>
    </citation>
    <scope>NUCLEOTIDE SEQUENCE</scope>
    <source>
        <strain evidence="1">GVMAG-M-3300027770-17</strain>
    </source>
</reference>
<dbReference type="AlphaFoldDB" id="A0A6C0LC12"/>
<proteinExistence type="predicted"/>
<organism evidence="1">
    <name type="scientific">viral metagenome</name>
    <dbReference type="NCBI Taxonomy" id="1070528"/>
    <lineage>
        <taxon>unclassified sequences</taxon>
        <taxon>metagenomes</taxon>
        <taxon>organismal metagenomes</taxon>
    </lineage>
</organism>